<dbReference type="PANTHER" id="PTHR43280">
    <property type="entry name" value="ARAC-FAMILY TRANSCRIPTIONAL REGULATOR"/>
    <property type="match status" value="1"/>
</dbReference>
<keyword evidence="6" id="KW-1185">Reference proteome</keyword>
<dbReference type="Pfam" id="PF02311">
    <property type="entry name" value="AraC_binding"/>
    <property type="match status" value="1"/>
</dbReference>
<feature type="domain" description="HTH araC/xylS-type" evidence="4">
    <location>
        <begin position="303"/>
        <end position="401"/>
    </location>
</feature>
<dbReference type="PANTHER" id="PTHR43280:SF28">
    <property type="entry name" value="HTH-TYPE TRANSCRIPTIONAL ACTIVATOR RHAS"/>
    <property type="match status" value="1"/>
</dbReference>
<keyword evidence="2" id="KW-0238">DNA-binding</keyword>
<keyword evidence="3" id="KW-0804">Transcription</keyword>
<proteinExistence type="predicted"/>
<dbReference type="AlphaFoldDB" id="A0A940PIP8"/>
<dbReference type="InterPro" id="IPR037923">
    <property type="entry name" value="HTH-like"/>
</dbReference>
<name>A0A940PIP8_9ENTE</name>
<dbReference type="GO" id="GO:0003700">
    <property type="term" value="F:DNA-binding transcription factor activity"/>
    <property type="evidence" value="ECO:0007669"/>
    <property type="project" value="InterPro"/>
</dbReference>
<dbReference type="SUPFAM" id="SSF51215">
    <property type="entry name" value="Regulatory protein AraC"/>
    <property type="match status" value="1"/>
</dbReference>
<keyword evidence="1" id="KW-0805">Transcription regulation</keyword>
<dbReference type="InterPro" id="IPR009057">
    <property type="entry name" value="Homeodomain-like_sf"/>
</dbReference>
<dbReference type="RefSeq" id="WP_209531442.1">
    <property type="nucleotide sequence ID" value="NZ_JAEEGA010000018.1"/>
</dbReference>
<dbReference type="Proteomes" id="UP000674938">
    <property type="component" value="Unassembled WGS sequence"/>
</dbReference>
<evidence type="ECO:0000256" key="3">
    <source>
        <dbReference type="ARBA" id="ARBA00023163"/>
    </source>
</evidence>
<dbReference type="InterPro" id="IPR018060">
    <property type="entry name" value="HTH_AraC"/>
</dbReference>
<evidence type="ECO:0000256" key="2">
    <source>
        <dbReference type="ARBA" id="ARBA00023125"/>
    </source>
</evidence>
<dbReference type="InterPro" id="IPR003313">
    <property type="entry name" value="AraC-bd"/>
</dbReference>
<dbReference type="SMART" id="SM00342">
    <property type="entry name" value="HTH_ARAC"/>
    <property type="match status" value="2"/>
</dbReference>
<organism evidence="5 6">
    <name type="scientific">Vagococcus allomyrinae</name>
    <dbReference type="NCBI Taxonomy" id="2794353"/>
    <lineage>
        <taxon>Bacteria</taxon>
        <taxon>Bacillati</taxon>
        <taxon>Bacillota</taxon>
        <taxon>Bacilli</taxon>
        <taxon>Lactobacillales</taxon>
        <taxon>Enterococcaceae</taxon>
        <taxon>Vagococcus</taxon>
    </lineage>
</organism>
<dbReference type="Gene3D" id="1.10.10.60">
    <property type="entry name" value="Homeodomain-like"/>
    <property type="match status" value="3"/>
</dbReference>
<protein>
    <submittedName>
        <fullName evidence="5">Helix-turn-helix transcriptional regulator</fullName>
    </submittedName>
</protein>
<sequence>MTNHHLEQLLPFSSTDYKEQPINIDDIFVSQQTVVEPTTAAVHSSFLLILITAGAGEIIINNLTYSIKEGTFLWLFPYHTYFLKTVTRPLNCLIFKTTLNVLMYASVSNDTNQSFISQLEYNDVPLVQTDPSTFSELSYLFSSSLTEYRTRQSHFELVLLGNLYKIIASFSRIREQSKPLKRKQKNNPWVIYQYLHYHFSEDLNITAISHQFELSAKEINASLTELTGNNFRDNLTAIRMMNARSMMRFSGLAIDFIAKFVGYQSTPSFNRQFKKLTGLTPKEFRHQQLDRTLTIHFKQSTPFNILQYLFENYSEPLTSVKIAQVFYSNSAAINQLLYDEFGYNFSQLLIFVRMIFAKNFVVLTDKKIIDICSFTGYNSLRSFNRHFKEVWHESPSVYREKYGSGEVGIDGK</sequence>
<accession>A0A940PIP8</accession>
<dbReference type="Pfam" id="PF12833">
    <property type="entry name" value="HTH_18"/>
    <property type="match status" value="2"/>
</dbReference>
<evidence type="ECO:0000259" key="4">
    <source>
        <dbReference type="PROSITE" id="PS01124"/>
    </source>
</evidence>
<dbReference type="GO" id="GO:0043565">
    <property type="term" value="F:sequence-specific DNA binding"/>
    <property type="evidence" value="ECO:0007669"/>
    <property type="project" value="InterPro"/>
</dbReference>
<evidence type="ECO:0000256" key="1">
    <source>
        <dbReference type="ARBA" id="ARBA00023015"/>
    </source>
</evidence>
<dbReference type="EMBL" id="JAEEGA010000018">
    <property type="protein sequence ID" value="MBP1043628.1"/>
    <property type="molecule type" value="Genomic_DNA"/>
</dbReference>
<dbReference type="PROSITE" id="PS01124">
    <property type="entry name" value="HTH_ARAC_FAMILY_2"/>
    <property type="match status" value="2"/>
</dbReference>
<reference evidence="5" key="1">
    <citation type="submission" date="2020-12" db="EMBL/GenBank/DDBJ databases">
        <title>Vagococcus allomyrinae sp. nov. and Enterococcus lavae sp. nov., isolated from the larvae of Allomyrina dichotoma.</title>
        <authorList>
            <person name="Lee S.D."/>
        </authorList>
    </citation>
    <scope>NUCLEOTIDE SEQUENCE</scope>
    <source>
        <strain evidence="5">BWB3-3</strain>
    </source>
</reference>
<evidence type="ECO:0000313" key="6">
    <source>
        <dbReference type="Proteomes" id="UP000674938"/>
    </source>
</evidence>
<gene>
    <name evidence="5" type="ORF">I6N95_21610</name>
</gene>
<evidence type="ECO:0000313" key="5">
    <source>
        <dbReference type="EMBL" id="MBP1043628.1"/>
    </source>
</evidence>
<dbReference type="SUPFAM" id="SSF46689">
    <property type="entry name" value="Homeodomain-like"/>
    <property type="match status" value="2"/>
</dbReference>
<feature type="domain" description="HTH araC/xylS-type" evidence="4">
    <location>
        <begin position="189"/>
        <end position="287"/>
    </location>
</feature>
<comment type="caution">
    <text evidence="5">The sequence shown here is derived from an EMBL/GenBank/DDBJ whole genome shotgun (WGS) entry which is preliminary data.</text>
</comment>